<dbReference type="Gene3D" id="1.20.272.10">
    <property type="match status" value="1"/>
</dbReference>
<dbReference type="InterPro" id="IPR008921">
    <property type="entry name" value="DNA_pol3_clamp-load_cplx_C"/>
</dbReference>
<dbReference type="EMBL" id="CP022535">
    <property type="protein sequence ID" value="ASP28082.1"/>
    <property type="molecule type" value="Genomic_DNA"/>
</dbReference>
<evidence type="ECO:0000256" key="3">
    <source>
        <dbReference type="ARBA" id="ARBA00022840"/>
    </source>
</evidence>
<gene>
    <name evidence="5" type="primary">rarA</name>
    <name evidence="5" type="ORF">SCORR_v1c03080</name>
</gene>
<dbReference type="KEGG" id="scou:SCORR_v1c03080"/>
<dbReference type="PANTHER" id="PTHR13779:SF7">
    <property type="entry name" value="ATPASE WRNIP1"/>
    <property type="match status" value="1"/>
</dbReference>
<dbReference type="GO" id="GO:0005524">
    <property type="term" value="F:ATP binding"/>
    <property type="evidence" value="ECO:0007669"/>
    <property type="project" value="UniProtKB-KW"/>
</dbReference>
<dbReference type="PANTHER" id="PTHR13779">
    <property type="entry name" value="WERNER HELICASE-INTERACTING PROTEIN 1 FAMILY MEMBER"/>
    <property type="match status" value="1"/>
</dbReference>
<dbReference type="AlphaFoldDB" id="A0A222ENL2"/>
<dbReference type="GO" id="GO:0000731">
    <property type="term" value="P:DNA synthesis involved in DNA repair"/>
    <property type="evidence" value="ECO:0007669"/>
    <property type="project" value="TreeGrafter"/>
</dbReference>
<dbReference type="GO" id="GO:0003677">
    <property type="term" value="F:DNA binding"/>
    <property type="evidence" value="ECO:0007669"/>
    <property type="project" value="InterPro"/>
</dbReference>
<dbReference type="GO" id="GO:0009378">
    <property type="term" value="F:four-way junction helicase activity"/>
    <property type="evidence" value="ECO:0007669"/>
    <property type="project" value="InterPro"/>
</dbReference>
<accession>A0A222ENL2</accession>
<dbReference type="Proteomes" id="UP000203229">
    <property type="component" value="Chromosome"/>
</dbReference>
<keyword evidence="3" id="KW-0067">ATP-binding</keyword>
<evidence type="ECO:0000259" key="4">
    <source>
        <dbReference type="SMART" id="SM00382"/>
    </source>
</evidence>
<dbReference type="SUPFAM" id="SSF52540">
    <property type="entry name" value="P-loop containing nucleoside triphosphate hydrolases"/>
    <property type="match status" value="1"/>
</dbReference>
<dbReference type="CDD" id="cd00009">
    <property type="entry name" value="AAA"/>
    <property type="match status" value="1"/>
</dbReference>
<evidence type="ECO:0000256" key="1">
    <source>
        <dbReference type="ARBA" id="ARBA00008959"/>
    </source>
</evidence>
<dbReference type="SUPFAM" id="SSF48019">
    <property type="entry name" value="post-AAA+ oligomerization domain-like"/>
    <property type="match status" value="1"/>
</dbReference>
<keyword evidence="6" id="KW-1185">Reference proteome</keyword>
<dbReference type="InterPro" id="IPR032423">
    <property type="entry name" value="AAA_assoc_2"/>
</dbReference>
<evidence type="ECO:0000313" key="6">
    <source>
        <dbReference type="Proteomes" id="UP000203229"/>
    </source>
</evidence>
<dbReference type="InterPro" id="IPR021886">
    <property type="entry name" value="MgsA_C"/>
</dbReference>
<dbReference type="InterPro" id="IPR027417">
    <property type="entry name" value="P-loop_NTPase"/>
</dbReference>
<dbReference type="GO" id="GO:0017116">
    <property type="term" value="F:single-stranded DNA helicase activity"/>
    <property type="evidence" value="ECO:0007669"/>
    <property type="project" value="TreeGrafter"/>
</dbReference>
<dbReference type="RefSeq" id="WP_094048493.1">
    <property type="nucleotide sequence ID" value="NZ_CP022535.1"/>
</dbReference>
<evidence type="ECO:0000313" key="5">
    <source>
        <dbReference type="EMBL" id="ASP28082.1"/>
    </source>
</evidence>
<dbReference type="FunFam" id="1.10.3710.10:FF:000003">
    <property type="entry name" value="ATPase, AAA family protein"/>
    <property type="match status" value="1"/>
</dbReference>
<dbReference type="InterPro" id="IPR008824">
    <property type="entry name" value="RuvB-like_N"/>
</dbReference>
<reference evidence="5 6" key="1">
    <citation type="submission" date="2017-07" db="EMBL/GenBank/DDBJ databases">
        <title>Complete genome sequence of Spiroplasma corruscae EC-1 (DSM 19793).</title>
        <authorList>
            <person name="Tsai Y.-M."/>
            <person name="Lo W.-S."/>
            <person name="Kuo C.-H."/>
        </authorList>
    </citation>
    <scope>NUCLEOTIDE SEQUENCE [LARGE SCALE GENOMIC DNA]</scope>
    <source>
        <strain evidence="5 6">EC-1</strain>
    </source>
</reference>
<dbReference type="InterPro" id="IPR051314">
    <property type="entry name" value="AAA_ATPase_RarA/MGS1/WRNIP1"/>
</dbReference>
<dbReference type="Gene3D" id="3.40.50.300">
    <property type="entry name" value="P-loop containing nucleotide triphosphate hydrolases"/>
    <property type="match status" value="1"/>
</dbReference>
<dbReference type="SMART" id="SM00382">
    <property type="entry name" value="AAA"/>
    <property type="match status" value="1"/>
</dbReference>
<proteinExistence type="inferred from homology"/>
<dbReference type="OrthoDB" id="9778364at2"/>
<feature type="domain" description="AAA+ ATPase" evidence="4">
    <location>
        <begin position="39"/>
        <end position="149"/>
    </location>
</feature>
<dbReference type="Gene3D" id="1.10.3710.10">
    <property type="entry name" value="DNA polymerase III clamp loader subunits, C-terminal domain"/>
    <property type="match status" value="1"/>
</dbReference>
<dbReference type="Pfam" id="PF12002">
    <property type="entry name" value="MgsA_C"/>
    <property type="match status" value="1"/>
</dbReference>
<comment type="similarity">
    <text evidence="1">Belongs to the AAA ATPase family. RarA/MGS1/WRNIP1 subfamily.</text>
</comment>
<name>A0A222ENL2_9MOLU</name>
<sequence length="414" mass="47649">MKQPLSYILRPKTVNDVVGQSHLINKENGLVSRMIEKRFLTNLIFYGPPGIGKTSLAISLANDLKIDYDFFNASNDKKEKLQSIVKNINDNEFVLIIDEFHRMNKSIQDFLLEYIESKKLVVFITTTENPYFVINPAVRSRSTILQLKEITEDEMFNGLNKILLKIDNKTVIKEDGLRAISSRSNGDLRFAINMIEIIQELYNDKVIDKDFIDQLSFINSAKGSSYGDEFHDLKSALQKSIRGSDVNASLHYFARLFEIGDYETLMRRMIIIAYEDIGLANPSIPVRVVNACNAFRQVGMPEGRIILGLVIIEMALSEKSNSSIMAIDNAIADVRKSNIPPIPSYLRDNHYDSSAKLNHTYNYKYAHDYPNDYVEQQYMPDLIKNKKYYIPKTHNIYEKKLVDIYNKFTGKYNK</sequence>
<dbReference type="Pfam" id="PF16193">
    <property type="entry name" value="AAA_assoc_2"/>
    <property type="match status" value="1"/>
</dbReference>
<dbReference type="GO" id="GO:0006261">
    <property type="term" value="P:DNA-templated DNA replication"/>
    <property type="evidence" value="ECO:0007669"/>
    <property type="project" value="TreeGrafter"/>
</dbReference>
<protein>
    <submittedName>
        <fullName evidence="5">Recombination factor protein RarA</fullName>
    </submittedName>
</protein>
<dbReference type="InterPro" id="IPR003593">
    <property type="entry name" value="AAA+_ATPase"/>
</dbReference>
<organism evidence="5 6">
    <name type="scientific">Spiroplasma corruscae</name>
    <dbReference type="NCBI Taxonomy" id="216934"/>
    <lineage>
        <taxon>Bacteria</taxon>
        <taxon>Bacillati</taxon>
        <taxon>Mycoplasmatota</taxon>
        <taxon>Mollicutes</taxon>
        <taxon>Entomoplasmatales</taxon>
        <taxon>Spiroplasmataceae</taxon>
        <taxon>Spiroplasma</taxon>
    </lineage>
</organism>
<keyword evidence="2" id="KW-0547">Nucleotide-binding</keyword>
<evidence type="ECO:0000256" key="2">
    <source>
        <dbReference type="ARBA" id="ARBA00022741"/>
    </source>
</evidence>
<dbReference type="GO" id="GO:0006310">
    <property type="term" value="P:DNA recombination"/>
    <property type="evidence" value="ECO:0007669"/>
    <property type="project" value="InterPro"/>
</dbReference>
<dbReference type="Pfam" id="PF05496">
    <property type="entry name" value="RuvB_N"/>
    <property type="match status" value="1"/>
</dbReference>
<dbReference type="GO" id="GO:0008047">
    <property type="term" value="F:enzyme activator activity"/>
    <property type="evidence" value="ECO:0007669"/>
    <property type="project" value="TreeGrafter"/>
</dbReference>